<dbReference type="InterPro" id="IPR016152">
    <property type="entry name" value="PTrfase/Anion_transptr"/>
</dbReference>
<evidence type="ECO:0000313" key="18">
    <source>
        <dbReference type="Proteomes" id="UP000247485"/>
    </source>
</evidence>
<dbReference type="InterPro" id="IPR000121">
    <property type="entry name" value="PEP_util_C"/>
</dbReference>
<comment type="subcellular location">
    <subcellularLocation>
        <location evidence="4">Cytoplasm</location>
    </subcellularLocation>
</comment>
<dbReference type="GO" id="GO:0046872">
    <property type="term" value="F:metal ion binding"/>
    <property type="evidence" value="ECO:0007669"/>
    <property type="project" value="UniProtKB-KW"/>
</dbReference>
<keyword evidence="7" id="KW-0963">Cytoplasm</keyword>
<dbReference type="InterPro" id="IPR002178">
    <property type="entry name" value="PTS_EIIA_type-2_dom"/>
</dbReference>
<dbReference type="GO" id="GO:0016301">
    <property type="term" value="F:kinase activity"/>
    <property type="evidence" value="ECO:0007669"/>
    <property type="project" value="UniProtKB-KW"/>
</dbReference>
<evidence type="ECO:0000256" key="9">
    <source>
        <dbReference type="ARBA" id="ARBA00022597"/>
    </source>
</evidence>
<comment type="catalytic activity">
    <reaction evidence="2">
        <text>D-fructose(out) + N(pros)-phospho-L-histidyl-[protein] = D-fructose 1-phosphate(in) + L-histidyl-[protein]</text>
        <dbReference type="Rhea" id="RHEA:49252"/>
        <dbReference type="Rhea" id="RHEA-COMP:9745"/>
        <dbReference type="Rhea" id="RHEA-COMP:9746"/>
        <dbReference type="ChEBI" id="CHEBI:29979"/>
        <dbReference type="ChEBI" id="CHEBI:37721"/>
        <dbReference type="ChEBI" id="CHEBI:58674"/>
        <dbReference type="ChEBI" id="CHEBI:64837"/>
        <dbReference type="EC" id="2.7.1.202"/>
    </reaction>
</comment>
<keyword evidence="13" id="KW-0418">Kinase</keyword>
<evidence type="ECO:0000256" key="4">
    <source>
        <dbReference type="ARBA" id="ARBA00004496"/>
    </source>
</evidence>
<sequence>MAVVLTYICELSEGIHARPAGYIARLCHLFQATIDWENTRTGLQANAKSALSLIATDTLLNDECRISLSGNDEQNAAAQLHALLCDLPTFSLAPEPVTSLGYLPRCLRELNPQVIQGTRINKGAAIAKPRVVQSLTFADIIARNPGHIDRLEDEMARLIAGLDTLRAEKETALGQTHSVERELIEAHLSLITDMTFRDKAIGYLNNNINAWSAITQAALDFCHMLERSSSHYIQERTLDILDIATQLICTLYGEQALAHSPLTLNEPAIVFANHLTPSQFLALDRNRIVGLVLSSTGKTSHTAILARALSIPTLTDIDMSSLTLEPERQIIIDGEPGILITHPDEKTLRYYRQEIAVQQAMQQLLQANASTPAQTGDGQRIEIAANIASLAEAQAAFENGAQSIGLFRTEITFMGRDTPPTSKELADLYTQVVILAAGKTVIFRTFDIGGDKPVEYLSRDKEKNPFLGFRAVRTYPHYRDLFVAQLKAILIASAAGQAKIMLPMITRVEELLWCREVLESVKQEMRSEGLAFDEAIALGIMLEVPSVLFAMAEMAEHADFFSVGSNDLTQYFFAADRGNPLVKSLYDSYAPPFLRALQFAVSEAHRAGKPIGLCGELAADAPILPLLIGIGFDELSMNCAAIPRIKNALRKLNAADCQTLTQTLVASQRAGQVKAILQSSGGGAAKKPLMSPEMILWNIDAADKNEAIKMMVDNLWLRERTDERDRLCDDIWAREVPFPTVVGSGFAIPHAQTDYIHDSAISVATLKQPIAWGGVMVDTLFMLTISNSAQDNEHMKYFSTLARMLMNDEFVSLVKEMKSPKALYNLISRTLAF</sequence>
<keyword evidence="9" id="KW-0762">Sugar transport</keyword>
<feature type="domain" description="HPr" evidence="16">
    <location>
        <begin position="1"/>
        <end position="96"/>
    </location>
</feature>
<dbReference type="InterPro" id="IPR008279">
    <property type="entry name" value="PEP-util_enz_mobile_dom"/>
</dbReference>
<dbReference type="InterPro" id="IPR008731">
    <property type="entry name" value="PTS_EIN"/>
</dbReference>
<keyword evidence="10" id="KW-0808">Transferase</keyword>
<dbReference type="SUPFAM" id="SSF47831">
    <property type="entry name" value="Enzyme I of the PEP:sugar phosphotransferase system HPr-binding (sub)domain"/>
    <property type="match status" value="1"/>
</dbReference>
<dbReference type="PROSITE" id="PS51094">
    <property type="entry name" value="PTS_EIIA_TYPE_2"/>
    <property type="match status" value="1"/>
</dbReference>
<keyword evidence="14" id="KW-0460">Magnesium</keyword>
<dbReference type="NCBIfam" id="TIGR01417">
    <property type="entry name" value="PTS_I_fam"/>
    <property type="match status" value="1"/>
</dbReference>
<dbReference type="InterPro" id="IPR050499">
    <property type="entry name" value="PEP-utilizing_PTS_enzyme"/>
</dbReference>
<dbReference type="Gene3D" id="3.50.30.10">
    <property type="entry name" value="Phosphohistidine domain"/>
    <property type="match status" value="1"/>
</dbReference>
<dbReference type="Gene3D" id="3.30.1340.10">
    <property type="entry name" value="HPr-like"/>
    <property type="match status" value="1"/>
</dbReference>
<keyword evidence="12" id="KW-0479">Metal-binding</keyword>
<feature type="domain" description="PTS EIIA type-2" evidence="15">
    <location>
        <begin position="688"/>
        <end position="830"/>
    </location>
</feature>
<dbReference type="AlphaFoldDB" id="A0A318FWP7"/>
<dbReference type="SUPFAM" id="SSF55804">
    <property type="entry name" value="Phoshotransferase/anion transport protein"/>
    <property type="match status" value="1"/>
</dbReference>
<dbReference type="InterPro" id="IPR040442">
    <property type="entry name" value="Pyrv_kinase-like_dom_sf"/>
</dbReference>
<dbReference type="InterPro" id="IPR035895">
    <property type="entry name" value="HPr-like_sf"/>
</dbReference>
<comment type="catalytic activity">
    <reaction evidence="1">
        <text>L-histidyl-[protein] + phosphoenolpyruvate = N(pros)-phospho-L-histidyl-[protein] + pyruvate</text>
        <dbReference type="Rhea" id="RHEA:23880"/>
        <dbReference type="Rhea" id="RHEA-COMP:9745"/>
        <dbReference type="Rhea" id="RHEA-COMP:9746"/>
        <dbReference type="ChEBI" id="CHEBI:15361"/>
        <dbReference type="ChEBI" id="CHEBI:29979"/>
        <dbReference type="ChEBI" id="CHEBI:58702"/>
        <dbReference type="ChEBI" id="CHEBI:64837"/>
        <dbReference type="EC" id="2.7.3.9"/>
    </reaction>
</comment>
<dbReference type="PANTHER" id="PTHR46244">
    <property type="entry name" value="PHOSPHOENOLPYRUVATE-PROTEIN PHOSPHOTRANSFERASE"/>
    <property type="match status" value="1"/>
</dbReference>
<dbReference type="InterPro" id="IPR006318">
    <property type="entry name" value="PTS_EI-like"/>
</dbReference>
<dbReference type="PROSITE" id="PS51350">
    <property type="entry name" value="PTS_HPR_DOM"/>
    <property type="match status" value="1"/>
</dbReference>
<dbReference type="Gene3D" id="1.10.274.10">
    <property type="entry name" value="PtsI, HPr-binding domain"/>
    <property type="match status" value="1"/>
</dbReference>
<dbReference type="Pfam" id="PF02896">
    <property type="entry name" value="PEP-utilizers_C"/>
    <property type="match status" value="1"/>
</dbReference>
<keyword evidence="6" id="KW-0813">Transport</keyword>
<dbReference type="GO" id="GO:0008965">
    <property type="term" value="F:phosphoenolpyruvate-protein phosphotransferase activity"/>
    <property type="evidence" value="ECO:0007669"/>
    <property type="project" value="UniProtKB-EC"/>
</dbReference>
<keyword evidence="8" id="KW-0597">Phosphoprotein</keyword>
<dbReference type="Pfam" id="PF00359">
    <property type="entry name" value="PTS_EIIA_2"/>
    <property type="match status" value="1"/>
</dbReference>
<evidence type="ECO:0000256" key="1">
    <source>
        <dbReference type="ARBA" id="ARBA00000683"/>
    </source>
</evidence>
<comment type="similarity">
    <text evidence="5">Belongs to the PEP-utilizing enzyme family.</text>
</comment>
<dbReference type="Pfam" id="PF00391">
    <property type="entry name" value="PEP-utilizers"/>
    <property type="match status" value="1"/>
</dbReference>
<dbReference type="InterPro" id="IPR000032">
    <property type="entry name" value="HPr-like"/>
</dbReference>
<evidence type="ECO:0000256" key="10">
    <source>
        <dbReference type="ARBA" id="ARBA00022679"/>
    </source>
</evidence>
<comment type="caution">
    <text evidence="17">The sequence shown here is derived from an EMBL/GenBank/DDBJ whole genome shotgun (WGS) entry which is preliminary data.</text>
</comment>
<comment type="cofactor">
    <cofactor evidence="3">
        <name>Mg(2+)</name>
        <dbReference type="ChEBI" id="CHEBI:18420"/>
    </cofactor>
</comment>
<dbReference type="PANTHER" id="PTHR46244:SF4">
    <property type="entry name" value="MULTIPHOSPHORYL TRANSFER PROTEIN 1-RELATED"/>
    <property type="match status" value="1"/>
</dbReference>
<dbReference type="RefSeq" id="WP_110273936.1">
    <property type="nucleotide sequence ID" value="NZ_QJJG01000007.1"/>
</dbReference>
<evidence type="ECO:0000256" key="6">
    <source>
        <dbReference type="ARBA" id="ARBA00022448"/>
    </source>
</evidence>
<dbReference type="Gene3D" id="3.40.930.10">
    <property type="entry name" value="Mannitol-specific EII, Chain A"/>
    <property type="match status" value="1"/>
</dbReference>
<dbReference type="EMBL" id="QJJG01000007">
    <property type="protein sequence ID" value="PXW45219.1"/>
    <property type="molecule type" value="Genomic_DNA"/>
</dbReference>
<dbReference type="Gene3D" id="3.20.20.60">
    <property type="entry name" value="Phosphoenolpyruvate-binding domains"/>
    <property type="match status" value="1"/>
</dbReference>
<dbReference type="CDD" id="cd00367">
    <property type="entry name" value="PTS-HPr_like"/>
    <property type="match status" value="1"/>
</dbReference>
<dbReference type="InterPro" id="IPR036637">
    <property type="entry name" value="Phosphohistidine_dom_sf"/>
</dbReference>
<gene>
    <name evidence="17" type="ORF">DET57_10712</name>
</gene>
<keyword evidence="11" id="KW-0598">Phosphotransferase system</keyword>
<name>A0A318FWP7_KLEOX</name>
<dbReference type="CDD" id="cd00211">
    <property type="entry name" value="PTS_IIA_fru"/>
    <property type="match status" value="1"/>
</dbReference>
<evidence type="ECO:0000256" key="5">
    <source>
        <dbReference type="ARBA" id="ARBA00007837"/>
    </source>
</evidence>
<evidence type="ECO:0000256" key="12">
    <source>
        <dbReference type="ARBA" id="ARBA00022723"/>
    </source>
</evidence>
<evidence type="ECO:0000256" key="8">
    <source>
        <dbReference type="ARBA" id="ARBA00022553"/>
    </source>
</evidence>
<evidence type="ECO:0000259" key="16">
    <source>
        <dbReference type="PROSITE" id="PS51350"/>
    </source>
</evidence>
<evidence type="ECO:0000313" key="17">
    <source>
        <dbReference type="EMBL" id="PXW45219.1"/>
    </source>
</evidence>
<proteinExistence type="inferred from homology"/>
<dbReference type="GO" id="GO:0009401">
    <property type="term" value="P:phosphoenolpyruvate-dependent sugar phosphotransferase system"/>
    <property type="evidence" value="ECO:0007669"/>
    <property type="project" value="UniProtKB-KW"/>
</dbReference>
<dbReference type="SUPFAM" id="SSF52009">
    <property type="entry name" value="Phosphohistidine domain"/>
    <property type="match status" value="1"/>
</dbReference>
<accession>A0A318FWP7</accession>
<dbReference type="GO" id="GO:0005737">
    <property type="term" value="C:cytoplasm"/>
    <property type="evidence" value="ECO:0007669"/>
    <property type="project" value="UniProtKB-SubCell"/>
</dbReference>
<dbReference type="SUPFAM" id="SSF55594">
    <property type="entry name" value="HPr-like"/>
    <property type="match status" value="1"/>
</dbReference>
<dbReference type="Proteomes" id="UP000247485">
    <property type="component" value="Unassembled WGS sequence"/>
</dbReference>
<protein>
    <submittedName>
        <fullName evidence="17">Fructose-specific PTS system IIA-like component</fullName>
    </submittedName>
</protein>
<dbReference type="PRINTS" id="PR01736">
    <property type="entry name" value="PHPHTRNFRASE"/>
</dbReference>
<evidence type="ECO:0000256" key="3">
    <source>
        <dbReference type="ARBA" id="ARBA00001946"/>
    </source>
</evidence>
<dbReference type="InterPro" id="IPR015813">
    <property type="entry name" value="Pyrv/PenolPyrv_kinase-like_dom"/>
</dbReference>
<dbReference type="InterPro" id="IPR036618">
    <property type="entry name" value="PtsI_HPr-bd_sf"/>
</dbReference>
<organism evidence="17 18">
    <name type="scientific">Klebsiella oxytoca</name>
    <dbReference type="NCBI Taxonomy" id="571"/>
    <lineage>
        <taxon>Bacteria</taxon>
        <taxon>Pseudomonadati</taxon>
        <taxon>Pseudomonadota</taxon>
        <taxon>Gammaproteobacteria</taxon>
        <taxon>Enterobacterales</taxon>
        <taxon>Enterobacteriaceae</taxon>
        <taxon>Klebsiella/Raoultella group</taxon>
        <taxon>Klebsiella</taxon>
    </lineage>
</organism>
<evidence type="ECO:0000256" key="11">
    <source>
        <dbReference type="ARBA" id="ARBA00022683"/>
    </source>
</evidence>
<evidence type="ECO:0000256" key="13">
    <source>
        <dbReference type="ARBA" id="ARBA00022777"/>
    </source>
</evidence>
<dbReference type="SUPFAM" id="SSF51621">
    <property type="entry name" value="Phosphoenolpyruvate/pyruvate domain"/>
    <property type="match status" value="1"/>
</dbReference>
<evidence type="ECO:0000256" key="2">
    <source>
        <dbReference type="ARBA" id="ARBA00001401"/>
    </source>
</evidence>
<evidence type="ECO:0000256" key="14">
    <source>
        <dbReference type="ARBA" id="ARBA00022842"/>
    </source>
</evidence>
<evidence type="ECO:0000259" key="15">
    <source>
        <dbReference type="PROSITE" id="PS51094"/>
    </source>
</evidence>
<dbReference type="Pfam" id="PF00381">
    <property type="entry name" value="PTS-HPr"/>
    <property type="match status" value="1"/>
</dbReference>
<dbReference type="Pfam" id="PF05524">
    <property type="entry name" value="PEP-utilisers_N"/>
    <property type="match status" value="1"/>
</dbReference>
<reference evidence="17 18" key="1">
    <citation type="submission" date="2018-05" db="EMBL/GenBank/DDBJ databases">
        <title>Freshwater and sediment microbial communities from various areas in North America, analyzing microbe dynamics in response to fracking.</title>
        <authorList>
            <person name="Lamendella R."/>
        </authorList>
    </citation>
    <scope>NUCLEOTIDE SEQUENCE [LARGE SCALE GENOMIC DNA]</scope>
    <source>
        <strain evidence="17 18">67</strain>
    </source>
</reference>
<evidence type="ECO:0000256" key="7">
    <source>
        <dbReference type="ARBA" id="ARBA00022490"/>
    </source>
</evidence>